<dbReference type="SUPFAM" id="SSF51905">
    <property type="entry name" value="FAD/NAD(P)-binding domain"/>
    <property type="match status" value="1"/>
</dbReference>
<gene>
    <name evidence="6" type="ORF">J5V16_16260</name>
</gene>
<dbReference type="InterPro" id="IPR023753">
    <property type="entry name" value="FAD/NAD-binding_dom"/>
</dbReference>
<dbReference type="InterPro" id="IPR001789">
    <property type="entry name" value="Sig_transdc_resp-reg_receiver"/>
</dbReference>
<sequence>MSVPARPAIMLVEPDLIAREDLADDLRERYGDRYRITAAASAEEAQHAIVRLRLANTPLAVVVSALALGDGGVEGAELLAGLRTDDARVKRVLVTDASEADHAVALIDRIGVDQHLVRPVRPAEHRLYPAIDDVLFDWESRAGDGVPLRVLGHRFAAHSFEIKDFLARNLVPYVWLDVDTDPEAARVAQALRLPSDPCPTTVVFGDGRSISDPALIDLARALGLTQEATKDTYDLVVIGGGPAGLAGAVYGACEGLSVAIVEDDAPGGQAGSTSRIENYLGFPSGLTGADLAQRALVQAKRFGVEWISARDAVGLRVNDNGTRTVDLSDGTALSARAVLVATGMKWRKLNVSGLDSLLNAGVYYGSAPDDAVSCAGEDVFMVGAGNSAGQAALHFAEHADSVTMLVRDSSLRGGVLSSYLADRIEAHPKITIRCDTEVAEAHGQGRLSGLTLRNNRTRASDFARADALYLMIGVKPCTEWIERVVALDERGFVLTGTDVKEAAGRAPVLWSPGRDPLLTETSVPGVFAAGDVRAGTVKRVGSAVGQGAVAIAAITEYLKEHIAEVR</sequence>
<comment type="caution">
    <text evidence="6">The sequence shown here is derived from an EMBL/GenBank/DDBJ whole genome shotgun (WGS) entry which is preliminary data.</text>
</comment>
<organism evidence="6 7">
    <name type="scientific">Glycomyces niveus</name>
    <dbReference type="NCBI Taxonomy" id="2820287"/>
    <lineage>
        <taxon>Bacteria</taxon>
        <taxon>Bacillati</taxon>
        <taxon>Actinomycetota</taxon>
        <taxon>Actinomycetes</taxon>
        <taxon>Glycomycetales</taxon>
        <taxon>Glycomycetaceae</taxon>
        <taxon>Glycomyces</taxon>
    </lineage>
</organism>
<dbReference type="PRINTS" id="PR00368">
    <property type="entry name" value="FADPNR"/>
</dbReference>
<keyword evidence="2" id="KW-0560">Oxidoreductase</keyword>
<dbReference type="PANTHER" id="PTHR48105">
    <property type="entry name" value="THIOREDOXIN REDUCTASE 1-RELATED-RELATED"/>
    <property type="match status" value="1"/>
</dbReference>
<dbReference type="PRINTS" id="PR00469">
    <property type="entry name" value="PNDRDTASEII"/>
</dbReference>
<dbReference type="RefSeq" id="WP_208497495.1">
    <property type="nucleotide sequence ID" value="NZ_JAGFNP010000009.1"/>
</dbReference>
<name>A0ABS3U6J4_9ACTN</name>
<keyword evidence="7" id="KW-1185">Reference proteome</keyword>
<dbReference type="InterPro" id="IPR036188">
    <property type="entry name" value="FAD/NAD-bd_sf"/>
</dbReference>
<evidence type="ECO:0000256" key="1">
    <source>
        <dbReference type="ARBA" id="ARBA00022630"/>
    </source>
</evidence>
<dbReference type="InterPro" id="IPR011006">
    <property type="entry name" value="CheY-like_superfamily"/>
</dbReference>
<dbReference type="Proteomes" id="UP000681341">
    <property type="component" value="Unassembled WGS sequence"/>
</dbReference>
<evidence type="ECO:0000256" key="2">
    <source>
        <dbReference type="ARBA" id="ARBA00023002"/>
    </source>
</evidence>
<comment type="catalytic activity">
    <reaction evidence="3">
        <text>[thioredoxin]-dithiol + NADP(+) = [thioredoxin]-disulfide + NADPH + H(+)</text>
        <dbReference type="Rhea" id="RHEA:20345"/>
        <dbReference type="Rhea" id="RHEA-COMP:10698"/>
        <dbReference type="Rhea" id="RHEA-COMP:10700"/>
        <dbReference type="ChEBI" id="CHEBI:15378"/>
        <dbReference type="ChEBI" id="CHEBI:29950"/>
        <dbReference type="ChEBI" id="CHEBI:50058"/>
        <dbReference type="ChEBI" id="CHEBI:57783"/>
        <dbReference type="ChEBI" id="CHEBI:58349"/>
        <dbReference type="EC" id="1.8.1.9"/>
    </reaction>
</comment>
<dbReference type="InterPro" id="IPR050097">
    <property type="entry name" value="Ferredoxin-NADP_redctase_2"/>
</dbReference>
<evidence type="ECO:0000313" key="7">
    <source>
        <dbReference type="Proteomes" id="UP000681341"/>
    </source>
</evidence>
<dbReference type="SUPFAM" id="SSF52172">
    <property type="entry name" value="CheY-like"/>
    <property type="match status" value="1"/>
</dbReference>
<dbReference type="PROSITE" id="PS50110">
    <property type="entry name" value="RESPONSE_REGULATORY"/>
    <property type="match status" value="1"/>
</dbReference>
<reference evidence="6 7" key="1">
    <citation type="submission" date="2021-03" db="EMBL/GenBank/DDBJ databases">
        <title>Glycomyces sp. nov., a novel actinomycete isolated from soil.</title>
        <authorList>
            <person name="Yang X."/>
            <person name="Xu X."/>
        </authorList>
    </citation>
    <scope>NUCLEOTIDE SEQUENCE [LARGE SCALE GENOMIC DNA]</scope>
    <source>
        <strain evidence="6 7">NEAU-S30</strain>
    </source>
</reference>
<dbReference type="Gene3D" id="3.40.50.2300">
    <property type="match status" value="1"/>
</dbReference>
<dbReference type="Pfam" id="PF07992">
    <property type="entry name" value="Pyr_redox_2"/>
    <property type="match status" value="1"/>
</dbReference>
<evidence type="ECO:0000259" key="5">
    <source>
        <dbReference type="PROSITE" id="PS50110"/>
    </source>
</evidence>
<protein>
    <submittedName>
        <fullName evidence="6">FAD-dependent oxidoreductase</fullName>
    </submittedName>
</protein>
<comment type="caution">
    <text evidence="4">Lacks conserved residue(s) required for the propagation of feature annotation.</text>
</comment>
<proteinExistence type="predicted"/>
<evidence type="ECO:0000313" key="6">
    <source>
        <dbReference type="EMBL" id="MBO3734384.1"/>
    </source>
</evidence>
<feature type="domain" description="Response regulatory" evidence="5">
    <location>
        <begin position="8"/>
        <end position="133"/>
    </location>
</feature>
<dbReference type="Gene3D" id="3.50.50.60">
    <property type="entry name" value="FAD/NAD(P)-binding domain"/>
    <property type="match status" value="2"/>
</dbReference>
<accession>A0ABS3U6J4</accession>
<keyword evidence="1" id="KW-0285">Flavoprotein</keyword>
<evidence type="ECO:0000256" key="4">
    <source>
        <dbReference type="PROSITE-ProRule" id="PRU00169"/>
    </source>
</evidence>
<evidence type="ECO:0000256" key="3">
    <source>
        <dbReference type="ARBA" id="ARBA00048132"/>
    </source>
</evidence>
<dbReference type="EMBL" id="JAGFNP010000009">
    <property type="protein sequence ID" value="MBO3734384.1"/>
    <property type="molecule type" value="Genomic_DNA"/>
</dbReference>